<feature type="signal peptide" evidence="2">
    <location>
        <begin position="1"/>
        <end position="21"/>
    </location>
</feature>
<organism evidence="3 4">
    <name type="scientific">Pseudodesulfovibrio indicus</name>
    <dbReference type="NCBI Taxonomy" id="1716143"/>
    <lineage>
        <taxon>Bacteria</taxon>
        <taxon>Pseudomonadati</taxon>
        <taxon>Thermodesulfobacteriota</taxon>
        <taxon>Desulfovibrionia</taxon>
        <taxon>Desulfovibrionales</taxon>
        <taxon>Desulfovibrionaceae</taxon>
    </lineage>
</organism>
<name>A0ABM5YRH5_9BACT</name>
<keyword evidence="2" id="KW-0732">Signal</keyword>
<feature type="chain" id="PRO_5047355396" description="DUF4412 domain-containing protein" evidence="2">
    <location>
        <begin position="22"/>
        <end position="263"/>
    </location>
</feature>
<dbReference type="Proteomes" id="UP000055611">
    <property type="component" value="Chromosome"/>
</dbReference>
<accession>A0ABM5YRH5</accession>
<evidence type="ECO:0000256" key="2">
    <source>
        <dbReference type="SAM" id="SignalP"/>
    </source>
</evidence>
<evidence type="ECO:0000256" key="1">
    <source>
        <dbReference type="SAM" id="MobiDB-lite"/>
    </source>
</evidence>
<proteinExistence type="predicted"/>
<evidence type="ECO:0008006" key="5">
    <source>
        <dbReference type="Google" id="ProtNLM"/>
    </source>
</evidence>
<keyword evidence="4" id="KW-1185">Reference proteome</keyword>
<evidence type="ECO:0000313" key="4">
    <source>
        <dbReference type="Proteomes" id="UP000055611"/>
    </source>
</evidence>
<evidence type="ECO:0000313" key="3">
    <source>
        <dbReference type="EMBL" id="AMK10015.1"/>
    </source>
</evidence>
<reference evidence="3 4" key="1">
    <citation type="journal article" date="2016" name="Front. Microbiol.">
        <title>Genome Sequence of the Piezophilic, Mesophilic Sulfate-Reducing Bacterium Desulfovibrio indicus J2T.</title>
        <authorList>
            <person name="Cao J."/>
            <person name="Maignien L."/>
            <person name="Shao Z."/>
            <person name="Alain K."/>
            <person name="Jebbar M."/>
        </authorList>
    </citation>
    <scope>NUCLEOTIDE SEQUENCE [LARGE SCALE GENOMIC DNA]</scope>
    <source>
        <strain evidence="3 4">J2</strain>
    </source>
</reference>
<dbReference type="EMBL" id="CP014206">
    <property type="protein sequence ID" value="AMK10015.1"/>
    <property type="molecule type" value="Genomic_DNA"/>
</dbReference>
<gene>
    <name evidence="3" type="ORF">AWY79_02235</name>
</gene>
<feature type="region of interest" description="Disordered" evidence="1">
    <location>
        <begin position="213"/>
        <end position="232"/>
    </location>
</feature>
<sequence length="263" mass="28880">MMRRFLFFLCLALALPLSAQAASDIIATYKYSDGTMVTLCTRDSQHVRMDTSPTAYTLLSGKKVYSVNCDSGQCQVYDLGAMSSSMGSGFTSMFGGGSEPEYEVEYKKTGRTETLAGYKGTVYEAIIKEDGKVVNREEMVLSTHSNIKKITEAWMAMAEAMTQTMGRSFQDALDEAEKKGFGGVLRYGNEMRLTKLTVKNLDLAYYALPSNAQQAQMPHPPQQQGNSDMGLGNDAKEIGYDAKEATKDEIKGGIRDAISDLFN</sequence>
<protein>
    <recommendedName>
        <fullName evidence="5">DUF4412 domain-containing protein</fullName>
    </recommendedName>
</protein>